<sequence length="102" mass="11508">ILLPAGWALKETQKFGIKGKGKQISKNVVPLLEAFFLARDANKSNRYTAEDMLNKLHSMAHEGLLEDDKIPKLINIANWILEYAKKHCQGLAKQSIEASEIY</sequence>
<dbReference type="EMBL" id="CAJVQB010062004">
    <property type="protein sequence ID" value="CAG8840091.1"/>
    <property type="molecule type" value="Genomic_DNA"/>
</dbReference>
<evidence type="ECO:0000313" key="2">
    <source>
        <dbReference type="Proteomes" id="UP000789901"/>
    </source>
</evidence>
<organism evidence="1 2">
    <name type="scientific">Gigaspora margarita</name>
    <dbReference type="NCBI Taxonomy" id="4874"/>
    <lineage>
        <taxon>Eukaryota</taxon>
        <taxon>Fungi</taxon>
        <taxon>Fungi incertae sedis</taxon>
        <taxon>Mucoromycota</taxon>
        <taxon>Glomeromycotina</taxon>
        <taxon>Glomeromycetes</taxon>
        <taxon>Diversisporales</taxon>
        <taxon>Gigasporaceae</taxon>
        <taxon>Gigaspora</taxon>
    </lineage>
</organism>
<accession>A0ABN7WSX9</accession>
<gene>
    <name evidence="1" type="ORF">GMARGA_LOCUS34747</name>
</gene>
<feature type="non-terminal residue" evidence="1">
    <location>
        <position position="1"/>
    </location>
</feature>
<reference evidence="1 2" key="1">
    <citation type="submission" date="2021-06" db="EMBL/GenBank/DDBJ databases">
        <authorList>
            <person name="Kallberg Y."/>
            <person name="Tangrot J."/>
            <person name="Rosling A."/>
        </authorList>
    </citation>
    <scope>NUCLEOTIDE SEQUENCE [LARGE SCALE GENOMIC DNA]</scope>
    <source>
        <strain evidence="1 2">120-4 pot B 10/14</strain>
    </source>
</reference>
<comment type="caution">
    <text evidence="1">The sequence shown here is derived from an EMBL/GenBank/DDBJ whole genome shotgun (WGS) entry which is preliminary data.</text>
</comment>
<dbReference type="Proteomes" id="UP000789901">
    <property type="component" value="Unassembled WGS sequence"/>
</dbReference>
<evidence type="ECO:0000313" key="1">
    <source>
        <dbReference type="EMBL" id="CAG8840091.1"/>
    </source>
</evidence>
<protein>
    <submittedName>
        <fullName evidence="1">43405_t:CDS:1</fullName>
    </submittedName>
</protein>
<proteinExistence type="predicted"/>
<name>A0ABN7WSX9_GIGMA</name>
<keyword evidence="2" id="KW-1185">Reference proteome</keyword>